<dbReference type="InterPro" id="IPR046699">
    <property type="entry name" value="ARPP-1"/>
</dbReference>
<dbReference type="Pfam" id="PF20208">
    <property type="entry name" value="ARPP-1"/>
    <property type="match status" value="1"/>
</dbReference>
<feature type="region of interest" description="Disordered" evidence="1">
    <location>
        <begin position="287"/>
        <end position="320"/>
    </location>
</feature>
<sequence length="320" mass="34729">MKFRIPVVPALVALLTSPLALAQEKSSGPELSMGDYEAGQPVLAYNLAVVPLHTRKAPPYDDYTVLEEAQAAKKVAIRELDSGGTVGALRVHNQDTRPLYLVGGELLLGGKQDRMVGSDVVVDAGERQRVPVFCVEQGRWNGQSLAFQPGLAVAHPDLRRAALFSEQGAVWGEVARKSQVSGVSSPTGTYRRVFQDAALRQRIGQYLDEIQTQLPRDERMAGLAVAINGELEVVDVFDSPKLYSKLERKLLASYVLAALEKQPGHASDEEAGRAKARALKKENIEQFVGGTGPNTKDGGEKKIFRSKGKPVHGTFFGTKK</sequence>
<gene>
    <name evidence="4" type="ORF">JY651_04015</name>
</gene>
<keyword evidence="2" id="KW-0732">Signal</keyword>
<organism evidence="4 5">
    <name type="scientific">Pyxidicoccus parkwayensis</name>
    <dbReference type="NCBI Taxonomy" id="2813578"/>
    <lineage>
        <taxon>Bacteria</taxon>
        <taxon>Pseudomonadati</taxon>
        <taxon>Myxococcota</taxon>
        <taxon>Myxococcia</taxon>
        <taxon>Myxococcales</taxon>
        <taxon>Cystobacterineae</taxon>
        <taxon>Myxococcaceae</taxon>
        <taxon>Pyxidicoccus</taxon>
    </lineage>
</organism>
<evidence type="ECO:0000313" key="4">
    <source>
        <dbReference type="EMBL" id="QSQ24149.1"/>
    </source>
</evidence>
<accession>A0ABX7NZ78</accession>
<proteinExistence type="predicted"/>
<reference evidence="4 5" key="1">
    <citation type="submission" date="2021-02" db="EMBL/GenBank/DDBJ databases">
        <title>De Novo genome assembly of isolated myxobacteria.</title>
        <authorList>
            <person name="Stevens D.C."/>
        </authorList>
    </citation>
    <scope>NUCLEOTIDE SEQUENCE [LARGE SCALE GENOMIC DNA]</scope>
    <source>
        <strain evidence="5">SCPEA02</strain>
    </source>
</reference>
<evidence type="ECO:0000313" key="5">
    <source>
        <dbReference type="Proteomes" id="UP000662747"/>
    </source>
</evidence>
<feature type="domain" description="ARG and Rhodanese-Phosphatase-superfamily-associated" evidence="3">
    <location>
        <begin position="36"/>
        <end position="279"/>
    </location>
</feature>
<dbReference type="EMBL" id="CP071090">
    <property type="protein sequence ID" value="QSQ24149.1"/>
    <property type="molecule type" value="Genomic_DNA"/>
</dbReference>
<feature type="signal peptide" evidence="2">
    <location>
        <begin position="1"/>
        <end position="22"/>
    </location>
</feature>
<keyword evidence="5" id="KW-1185">Reference proteome</keyword>
<name>A0ABX7NZ78_9BACT</name>
<feature type="chain" id="PRO_5045462713" description="ARG and Rhodanese-Phosphatase-superfamily-associated domain-containing protein" evidence="2">
    <location>
        <begin position="23"/>
        <end position="320"/>
    </location>
</feature>
<dbReference type="RefSeq" id="WP_206725715.1">
    <property type="nucleotide sequence ID" value="NZ_CP071090.1"/>
</dbReference>
<evidence type="ECO:0000259" key="3">
    <source>
        <dbReference type="Pfam" id="PF20208"/>
    </source>
</evidence>
<dbReference type="Proteomes" id="UP000662747">
    <property type="component" value="Chromosome"/>
</dbReference>
<protein>
    <recommendedName>
        <fullName evidence="3">ARG and Rhodanese-Phosphatase-superfamily-associated domain-containing protein</fullName>
    </recommendedName>
</protein>
<evidence type="ECO:0000256" key="2">
    <source>
        <dbReference type="SAM" id="SignalP"/>
    </source>
</evidence>
<evidence type="ECO:0000256" key="1">
    <source>
        <dbReference type="SAM" id="MobiDB-lite"/>
    </source>
</evidence>